<evidence type="ECO:0000256" key="7">
    <source>
        <dbReference type="ARBA" id="ARBA00022692"/>
    </source>
</evidence>
<feature type="transmembrane region" description="Helical" evidence="21">
    <location>
        <begin position="178"/>
        <end position="209"/>
    </location>
</feature>
<evidence type="ECO:0000313" key="22">
    <source>
        <dbReference type="EMBL" id="MCK0198223.1"/>
    </source>
</evidence>
<keyword evidence="13" id="KW-0961">Cell wall biogenesis/degradation</keyword>
<keyword evidence="6" id="KW-0808">Transferase</keyword>
<dbReference type="EMBL" id="JALKCH010000010">
    <property type="protein sequence ID" value="MCK0198223.1"/>
    <property type="molecule type" value="Genomic_DNA"/>
</dbReference>
<dbReference type="NCBIfam" id="TIGR02614">
    <property type="entry name" value="ftsW"/>
    <property type="match status" value="1"/>
</dbReference>
<comment type="subcellular location">
    <subcellularLocation>
        <location evidence="1">Cell membrane</location>
        <topology evidence="1">Multi-pass membrane protein</topology>
    </subcellularLocation>
</comment>
<dbReference type="InterPro" id="IPR013437">
    <property type="entry name" value="FtsW"/>
</dbReference>
<keyword evidence="3" id="KW-1003">Cell membrane</keyword>
<sequence>MISRAERTVVGEWWWTVDRLLLGALAALMIIGIVLCLAASPAVAARLGIANPFHFVNRQLMFLVPALIVMLGTSFLSPRQIRRLALGLFFVFWALLCATLVVGAEVKGAHRWLNIGPISLQPSEFLKPTFVIIAAWLFSESIRRPEMPGQLIAFGLLGSVITPLVLQPDFGQTILISLVWGGLFFLAGLRIIWVVGLGGIGAAGLFLAYHTVPHVAQRIDKFMNPDAGGGSYQVEVATNGFLNGGWLGQGPGEGTFKRILPDSHTDFIFAVAGEEFGAVLCLILLSLFAFIVLRALTRALDDEDPFVRFAVAGLAMLFGLQSAINMMVNLHLMPAKGMTLPFVSYGGSSLISLAYGMGMLIALTRRRPRSATLAELERHGARMGARPPRAVLEPA</sequence>
<evidence type="ECO:0000256" key="1">
    <source>
        <dbReference type="ARBA" id="ARBA00004651"/>
    </source>
</evidence>
<evidence type="ECO:0000256" key="14">
    <source>
        <dbReference type="ARBA" id="ARBA00032370"/>
    </source>
</evidence>
<evidence type="ECO:0000256" key="8">
    <source>
        <dbReference type="ARBA" id="ARBA00022960"/>
    </source>
</evidence>
<evidence type="ECO:0000256" key="11">
    <source>
        <dbReference type="ARBA" id="ARBA00023136"/>
    </source>
</evidence>
<reference evidence="22 23" key="1">
    <citation type="submission" date="2022-04" db="EMBL/GenBank/DDBJ databases">
        <authorList>
            <person name="Grouzdev D.S."/>
            <person name="Pantiukh K.S."/>
            <person name="Krutkina M.S."/>
        </authorList>
    </citation>
    <scope>NUCLEOTIDE SEQUENCE [LARGE SCALE GENOMIC DNA]</scope>
    <source>
        <strain evidence="22 23">6x-1</strain>
    </source>
</reference>
<keyword evidence="10 21" id="KW-1133">Transmembrane helix</keyword>
<accession>A0ABT0DE21</accession>
<protein>
    <recommendedName>
        <fullName evidence="17">Probable peptidoglycan glycosyltransferase FtsW</fullName>
        <ecNumber evidence="19">2.4.99.28</ecNumber>
    </recommendedName>
    <alternativeName>
        <fullName evidence="18">Cell division protein FtsW</fullName>
    </alternativeName>
    <alternativeName>
        <fullName evidence="15">Cell wall polymerase</fullName>
    </alternativeName>
    <alternativeName>
        <fullName evidence="14">Peptidoglycan polymerase</fullName>
    </alternativeName>
</protein>
<evidence type="ECO:0000256" key="18">
    <source>
        <dbReference type="ARBA" id="ARBA00041418"/>
    </source>
</evidence>
<dbReference type="InterPro" id="IPR001182">
    <property type="entry name" value="FtsW/RodA"/>
</dbReference>
<comment type="caution">
    <text evidence="22">The sequence shown here is derived from an EMBL/GenBank/DDBJ whole genome shotgun (WGS) entry which is preliminary data.</text>
</comment>
<evidence type="ECO:0000256" key="20">
    <source>
        <dbReference type="ARBA" id="ARBA00049902"/>
    </source>
</evidence>
<feature type="transmembrane region" description="Helical" evidence="21">
    <location>
        <begin position="309"/>
        <end position="330"/>
    </location>
</feature>
<dbReference type="PANTHER" id="PTHR30474">
    <property type="entry name" value="CELL CYCLE PROTEIN"/>
    <property type="match status" value="1"/>
</dbReference>
<gene>
    <name evidence="22" type="primary">ftsW</name>
    <name evidence="22" type="ORF">MWN34_15015</name>
</gene>
<feature type="transmembrane region" description="Helical" evidence="21">
    <location>
        <begin position="276"/>
        <end position="297"/>
    </location>
</feature>
<evidence type="ECO:0000256" key="4">
    <source>
        <dbReference type="ARBA" id="ARBA00022618"/>
    </source>
</evidence>
<feature type="transmembrane region" description="Helical" evidence="21">
    <location>
        <begin position="20"/>
        <end position="39"/>
    </location>
</feature>
<evidence type="ECO:0000256" key="17">
    <source>
        <dbReference type="ARBA" id="ARBA00041185"/>
    </source>
</evidence>
<dbReference type="EC" id="2.4.99.28" evidence="19"/>
<dbReference type="Proteomes" id="UP001203284">
    <property type="component" value="Unassembled WGS sequence"/>
</dbReference>
<dbReference type="Pfam" id="PF01098">
    <property type="entry name" value="FTSW_RODA_SPOVE"/>
    <property type="match status" value="1"/>
</dbReference>
<keyword evidence="12" id="KW-0131">Cell cycle</keyword>
<keyword evidence="9" id="KW-0573">Peptidoglycan synthesis</keyword>
<name>A0ABT0DE21_9HYPH</name>
<keyword evidence="23" id="KW-1185">Reference proteome</keyword>
<proteinExistence type="inferred from homology"/>
<keyword evidence="11 21" id="KW-0472">Membrane</keyword>
<evidence type="ECO:0000256" key="12">
    <source>
        <dbReference type="ARBA" id="ARBA00023306"/>
    </source>
</evidence>
<feature type="transmembrane region" description="Helical" evidence="21">
    <location>
        <begin position="60"/>
        <end position="78"/>
    </location>
</feature>
<comment type="similarity">
    <text evidence="16">Belongs to the SEDS family. FtsW subfamily.</text>
</comment>
<evidence type="ECO:0000256" key="3">
    <source>
        <dbReference type="ARBA" id="ARBA00022475"/>
    </source>
</evidence>
<evidence type="ECO:0000256" key="9">
    <source>
        <dbReference type="ARBA" id="ARBA00022984"/>
    </source>
</evidence>
<keyword evidence="7 21" id="KW-0812">Transmembrane</keyword>
<evidence type="ECO:0000256" key="16">
    <source>
        <dbReference type="ARBA" id="ARBA00038053"/>
    </source>
</evidence>
<evidence type="ECO:0000256" key="13">
    <source>
        <dbReference type="ARBA" id="ARBA00023316"/>
    </source>
</evidence>
<dbReference type="RefSeq" id="WP_247030127.1">
    <property type="nucleotide sequence ID" value="NZ_JALKCH010000010.1"/>
</dbReference>
<evidence type="ECO:0000256" key="5">
    <source>
        <dbReference type="ARBA" id="ARBA00022676"/>
    </source>
</evidence>
<keyword evidence="8" id="KW-0133">Cell shape</keyword>
<comment type="catalytic activity">
    <reaction evidence="20">
        <text>[GlcNAc-(1-&gt;4)-Mur2Ac(oyl-L-Ala-gamma-D-Glu-L-Lys-D-Ala-D-Ala)](n)-di-trans,octa-cis-undecaprenyl diphosphate + beta-D-GlcNAc-(1-&gt;4)-Mur2Ac(oyl-L-Ala-gamma-D-Glu-L-Lys-D-Ala-D-Ala)-di-trans,octa-cis-undecaprenyl diphosphate = [GlcNAc-(1-&gt;4)-Mur2Ac(oyl-L-Ala-gamma-D-Glu-L-Lys-D-Ala-D-Ala)](n+1)-di-trans,octa-cis-undecaprenyl diphosphate + di-trans,octa-cis-undecaprenyl diphosphate + H(+)</text>
        <dbReference type="Rhea" id="RHEA:23708"/>
        <dbReference type="Rhea" id="RHEA-COMP:9602"/>
        <dbReference type="Rhea" id="RHEA-COMP:9603"/>
        <dbReference type="ChEBI" id="CHEBI:15378"/>
        <dbReference type="ChEBI" id="CHEBI:58405"/>
        <dbReference type="ChEBI" id="CHEBI:60033"/>
        <dbReference type="ChEBI" id="CHEBI:78435"/>
        <dbReference type="EC" id="2.4.99.28"/>
    </reaction>
</comment>
<comment type="pathway">
    <text evidence="2">Cell wall biogenesis; peptidoglycan biosynthesis.</text>
</comment>
<feature type="transmembrane region" description="Helical" evidence="21">
    <location>
        <begin position="342"/>
        <end position="363"/>
    </location>
</feature>
<evidence type="ECO:0000256" key="10">
    <source>
        <dbReference type="ARBA" id="ARBA00022989"/>
    </source>
</evidence>
<evidence type="ECO:0000256" key="2">
    <source>
        <dbReference type="ARBA" id="ARBA00004752"/>
    </source>
</evidence>
<keyword evidence="5" id="KW-0328">Glycosyltransferase</keyword>
<keyword evidence="4" id="KW-0132">Cell division</keyword>
<dbReference type="PANTHER" id="PTHR30474:SF2">
    <property type="entry name" value="PEPTIDOGLYCAN GLYCOSYLTRANSFERASE FTSW-RELATED"/>
    <property type="match status" value="1"/>
</dbReference>
<evidence type="ECO:0000256" key="19">
    <source>
        <dbReference type="ARBA" id="ARBA00044770"/>
    </source>
</evidence>
<feature type="transmembrane region" description="Helical" evidence="21">
    <location>
        <begin position="84"/>
        <end position="104"/>
    </location>
</feature>
<organism evidence="22 23">
    <name type="scientific">Ancylobacter crimeensis</name>
    <dbReference type="NCBI Taxonomy" id="2579147"/>
    <lineage>
        <taxon>Bacteria</taxon>
        <taxon>Pseudomonadati</taxon>
        <taxon>Pseudomonadota</taxon>
        <taxon>Alphaproteobacteria</taxon>
        <taxon>Hyphomicrobiales</taxon>
        <taxon>Xanthobacteraceae</taxon>
        <taxon>Ancylobacter</taxon>
    </lineage>
</organism>
<evidence type="ECO:0000256" key="6">
    <source>
        <dbReference type="ARBA" id="ARBA00022679"/>
    </source>
</evidence>
<evidence type="ECO:0000256" key="15">
    <source>
        <dbReference type="ARBA" id="ARBA00033270"/>
    </source>
</evidence>
<evidence type="ECO:0000256" key="21">
    <source>
        <dbReference type="SAM" id="Phobius"/>
    </source>
</evidence>
<evidence type="ECO:0000313" key="23">
    <source>
        <dbReference type="Proteomes" id="UP001203284"/>
    </source>
</evidence>